<feature type="domain" description="HD-GYP" evidence="4">
    <location>
        <begin position="547"/>
        <end position="738"/>
    </location>
</feature>
<dbReference type="EMBL" id="MEUM01000064">
    <property type="protein sequence ID" value="OGC42469.1"/>
    <property type="molecule type" value="Genomic_DNA"/>
</dbReference>
<dbReference type="CDD" id="cd00130">
    <property type="entry name" value="PAS"/>
    <property type="match status" value="3"/>
</dbReference>
<feature type="domain" description="PAS" evidence="2">
    <location>
        <begin position="424"/>
        <end position="465"/>
    </location>
</feature>
<dbReference type="Gene3D" id="3.30.450.20">
    <property type="entry name" value="PAS domain"/>
    <property type="match status" value="4"/>
</dbReference>
<accession>A0A1F4UC64</accession>
<sequence length="738" mass="84916">MNNKGEKNQEQLLDEIKQLQEQKAGFETTIEQLNADRESLKQEIDFAMKMINSSPTYFFTASPECITLLMNETMANALGYKTVEVVGKDFIKYFVNSGEQLNVLNHWKKLRETKQTIVFETILLTKDRSSRDVEIHCSTILDNKKEIDFIFGVGIDISARREAQKAISETEAKFQQLAEHSPNMIFINKDGRVAYANKKCEEILGYTRGEFYDPKFDFRCLIAPESLPTINAAFEKHLRGENVEPYSYKLITKNGNVLDAIITSNLIDYKDGKAIMGIVTDITEYKKIEVELRESEEKYRVCVENSPLGLTIAQGLPPRMTYINTALTEITGYTFDELMNFSDEQIKNLIYEDDRALFFGRYQSRLDGNPEPSSYEFRINRKDGEVRWMRIYSSRIMYKGEPAVQASFMDITHQRQMQDDLQKSERKYRDLVDNALMGVYKTNLSGQFVYANKAFARLLEYDNPDDFIKIPVETIYFESSDRKKFLKILNENGRIDHYELRLKTRTGQERIILVSATLEKDIISGMLVDISERQQMEERLKHNLEKYQELMLNTIHAMASILETRDPYTAGHQQRVAEFVIYISTAMNLNEIQLKGLHTAAMIHDIGKIYVPAEILSRPSTLTESEFALIKIHPMVGSDILKKIDFPWPVADIVLQHHERLNGSGYPKGLKDNEIMIEAKILAVADVIEAMSSHRPYRAALSIEETVKEIEQNAGILYDPDIVKVTVELIKEKGLLIT</sequence>
<dbReference type="InterPro" id="IPR000014">
    <property type="entry name" value="PAS"/>
</dbReference>
<gene>
    <name evidence="5" type="ORF">A2Y85_04710</name>
</gene>
<dbReference type="PROSITE" id="PS51832">
    <property type="entry name" value="HD_GYP"/>
    <property type="match status" value="1"/>
</dbReference>
<dbReference type="InterPro" id="IPR013655">
    <property type="entry name" value="PAS_fold_3"/>
</dbReference>
<dbReference type="SMART" id="SM00086">
    <property type="entry name" value="PAC"/>
    <property type="match status" value="4"/>
</dbReference>
<dbReference type="SMART" id="SM00091">
    <property type="entry name" value="PAS"/>
    <property type="match status" value="4"/>
</dbReference>
<dbReference type="SUPFAM" id="SSF55785">
    <property type="entry name" value="PYP-like sensor domain (PAS domain)"/>
    <property type="match status" value="4"/>
</dbReference>
<proteinExistence type="predicted"/>
<feature type="domain" description="PAS" evidence="2">
    <location>
        <begin position="295"/>
        <end position="369"/>
    </location>
</feature>
<dbReference type="CDD" id="cd00077">
    <property type="entry name" value="HDc"/>
    <property type="match status" value="1"/>
</dbReference>
<organism evidence="5 6">
    <name type="scientific">candidate division WOR-3 bacterium RBG_13_43_14</name>
    <dbReference type="NCBI Taxonomy" id="1802590"/>
    <lineage>
        <taxon>Bacteria</taxon>
        <taxon>Bacteria division WOR-3</taxon>
    </lineage>
</organism>
<dbReference type="AlphaFoldDB" id="A0A1F4UC64"/>
<dbReference type="PANTHER" id="PTHR43155">
    <property type="entry name" value="CYCLIC DI-GMP PHOSPHODIESTERASE PA4108-RELATED"/>
    <property type="match status" value="1"/>
</dbReference>
<evidence type="ECO:0000259" key="2">
    <source>
        <dbReference type="PROSITE" id="PS50112"/>
    </source>
</evidence>
<dbReference type="Proteomes" id="UP000177025">
    <property type="component" value="Unassembled WGS sequence"/>
</dbReference>
<feature type="domain" description="PAC" evidence="3">
    <location>
        <begin position="244"/>
        <end position="294"/>
    </location>
</feature>
<dbReference type="Gene3D" id="1.10.3210.10">
    <property type="entry name" value="Hypothetical protein af1432"/>
    <property type="match status" value="1"/>
</dbReference>
<evidence type="ECO:0000259" key="4">
    <source>
        <dbReference type="PROSITE" id="PS51832"/>
    </source>
</evidence>
<dbReference type="InterPro" id="IPR035965">
    <property type="entry name" value="PAS-like_dom_sf"/>
</dbReference>
<comment type="caution">
    <text evidence="5">The sequence shown here is derived from an EMBL/GenBank/DDBJ whole genome shotgun (WGS) entry which is preliminary data.</text>
</comment>
<feature type="domain" description="PAC" evidence="3">
    <location>
        <begin position="117"/>
        <end position="169"/>
    </location>
</feature>
<dbReference type="InterPro" id="IPR001610">
    <property type="entry name" value="PAC"/>
</dbReference>
<evidence type="ECO:0008006" key="7">
    <source>
        <dbReference type="Google" id="ProtNLM"/>
    </source>
</evidence>
<protein>
    <recommendedName>
        <fullName evidence="7">PAS domain S-box protein</fullName>
    </recommendedName>
</protein>
<dbReference type="NCBIfam" id="TIGR00229">
    <property type="entry name" value="sensory_box"/>
    <property type="match status" value="4"/>
</dbReference>
<dbReference type="Pfam" id="PF13426">
    <property type="entry name" value="PAS_9"/>
    <property type="match status" value="3"/>
</dbReference>
<dbReference type="PROSITE" id="PS50113">
    <property type="entry name" value="PAC"/>
    <property type="match status" value="3"/>
</dbReference>
<dbReference type="InterPro" id="IPR037522">
    <property type="entry name" value="HD_GYP_dom"/>
</dbReference>
<evidence type="ECO:0000313" key="6">
    <source>
        <dbReference type="Proteomes" id="UP000177025"/>
    </source>
</evidence>
<evidence type="ECO:0000313" key="5">
    <source>
        <dbReference type="EMBL" id="OGC42469.1"/>
    </source>
</evidence>
<name>A0A1F4UC64_UNCW3</name>
<dbReference type="Pfam" id="PF08447">
    <property type="entry name" value="PAS_3"/>
    <property type="match status" value="1"/>
</dbReference>
<dbReference type="Pfam" id="PF13487">
    <property type="entry name" value="HD_5"/>
    <property type="match status" value="1"/>
</dbReference>
<feature type="domain" description="PAC" evidence="3">
    <location>
        <begin position="373"/>
        <end position="423"/>
    </location>
</feature>
<evidence type="ECO:0000259" key="3">
    <source>
        <dbReference type="PROSITE" id="PS50113"/>
    </source>
</evidence>
<dbReference type="InterPro" id="IPR000700">
    <property type="entry name" value="PAS-assoc_C"/>
</dbReference>
<dbReference type="SMART" id="SM00471">
    <property type="entry name" value="HDc"/>
    <property type="match status" value="1"/>
</dbReference>
<reference evidence="5 6" key="1">
    <citation type="journal article" date="2016" name="Nat. Commun.">
        <title>Thousands of microbial genomes shed light on interconnected biogeochemical processes in an aquifer system.</title>
        <authorList>
            <person name="Anantharaman K."/>
            <person name="Brown C.T."/>
            <person name="Hug L.A."/>
            <person name="Sharon I."/>
            <person name="Castelle C.J."/>
            <person name="Probst A.J."/>
            <person name="Thomas B.C."/>
            <person name="Singh A."/>
            <person name="Wilkins M.J."/>
            <person name="Karaoz U."/>
            <person name="Brodie E.L."/>
            <person name="Williams K.H."/>
            <person name="Hubbard S.S."/>
            <person name="Banfield J.F."/>
        </authorList>
    </citation>
    <scope>NUCLEOTIDE SEQUENCE [LARGE SCALE GENOMIC DNA]</scope>
</reference>
<dbReference type="PANTHER" id="PTHR43155:SF2">
    <property type="entry name" value="CYCLIC DI-GMP PHOSPHODIESTERASE PA4108"/>
    <property type="match status" value="1"/>
</dbReference>
<dbReference type="PROSITE" id="PS50112">
    <property type="entry name" value="PAS"/>
    <property type="match status" value="3"/>
</dbReference>
<evidence type="ECO:0000256" key="1">
    <source>
        <dbReference type="SAM" id="Coils"/>
    </source>
</evidence>
<dbReference type="SUPFAM" id="SSF109604">
    <property type="entry name" value="HD-domain/PDEase-like"/>
    <property type="match status" value="1"/>
</dbReference>
<keyword evidence="1" id="KW-0175">Coiled coil</keyword>
<dbReference type="InterPro" id="IPR003607">
    <property type="entry name" value="HD/PDEase_dom"/>
</dbReference>
<feature type="coiled-coil region" evidence="1">
    <location>
        <begin position="2"/>
        <end position="50"/>
    </location>
</feature>
<feature type="domain" description="PAS" evidence="2">
    <location>
        <begin position="170"/>
        <end position="241"/>
    </location>
</feature>